<dbReference type="Pfam" id="PF01087">
    <property type="entry name" value="GalP_UDP_transf"/>
    <property type="match status" value="1"/>
</dbReference>
<evidence type="ECO:0000259" key="13">
    <source>
        <dbReference type="Pfam" id="PF02744"/>
    </source>
</evidence>
<evidence type="ECO:0000256" key="8">
    <source>
        <dbReference type="NCBIfam" id="TIGR00209"/>
    </source>
</evidence>
<dbReference type="Pfam" id="PF02744">
    <property type="entry name" value="GalP_UDP_tr_C"/>
    <property type="match status" value="1"/>
</dbReference>
<evidence type="ECO:0000256" key="6">
    <source>
        <dbReference type="ARBA" id="ARBA00023144"/>
    </source>
</evidence>
<keyword evidence="11" id="KW-0408">Iron</keyword>
<feature type="binding site" evidence="10">
    <location>
        <position position="161"/>
    </location>
    <ligand>
        <name>Zn(2+)</name>
        <dbReference type="ChEBI" id="CHEBI:29105"/>
    </ligand>
</feature>
<dbReference type="AlphaFoldDB" id="A0A6J4IYU2"/>
<keyword evidence="2 14" id="KW-0808">Transferase</keyword>
<dbReference type="Gene3D" id="3.30.428.10">
    <property type="entry name" value="HIT-like"/>
    <property type="match status" value="2"/>
</dbReference>
<comment type="similarity">
    <text evidence="1">Belongs to the galactose-1-phosphate uridylyltransferase type 1 family.</text>
</comment>
<proteinExistence type="inferred from homology"/>
<keyword evidence="5 10" id="KW-0862">Zinc</keyword>
<feature type="binding site" evidence="10">
    <location>
        <position position="42"/>
    </location>
    <ligand>
        <name>Zn(2+)</name>
        <dbReference type="ChEBI" id="CHEBI:29105"/>
    </ligand>
</feature>
<keyword evidence="4 10" id="KW-0479">Metal-binding</keyword>
<dbReference type="InterPro" id="IPR005849">
    <property type="entry name" value="GalP_Utransf_N"/>
</dbReference>
<feature type="active site" description="Tele-UMP-histidine intermediate" evidence="9">
    <location>
        <position position="163"/>
    </location>
</feature>
<comment type="cofactor">
    <cofactor evidence="11">
        <name>Fe cation</name>
        <dbReference type="ChEBI" id="CHEBI:24875"/>
    </cofactor>
    <text evidence="11">Binds 1 Fe cation per subunit.</text>
</comment>
<evidence type="ECO:0000256" key="2">
    <source>
        <dbReference type="ARBA" id="ARBA00022679"/>
    </source>
</evidence>
<dbReference type="PANTHER" id="PTHR42763">
    <property type="entry name" value="ADP-GLUCOSE PHOSPHORYLASE"/>
    <property type="match status" value="1"/>
</dbReference>
<dbReference type="PANTHER" id="PTHR42763:SF2">
    <property type="entry name" value="ADP-GLUCOSE PHOSPHORYLASE"/>
    <property type="match status" value="1"/>
</dbReference>
<dbReference type="GO" id="GO:0008270">
    <property type="term" value="F:zinc ion binding"/>
    <property type="evidence" value="ECO:0007669"/>
    <property type="project" value="InterPro"/>
</dbReference>
<dbReference type="InterPro" id="IPR005850">
    <property type="entry name" value="GalP_Utransf_C"/>
</dbReference>
<evidence type="ECO:0000256" key="10">
    <source>
        <dbReference type="PIRSR" id="PIRSR000808-3"/>
    </source>
</evidence>
<feature type="binding site" evidence="11">
    <location>
        <position position="179"/>
    </location>
    <ligand>
        <name>Fe cation</name>
        <dbReference type="ChEBI" id="CHEBI:24875"/>
    </ligand>
</feature>
<gene>
    <name evidence="14" type="ORF">AVDCRST_MAG50-2849</name>
</gene>
<dbReference type="EC" id="2.7.7.12" evidence="8"/>
<feature type="binding site" evidence="10">
    <location>
        <position position="45"/>
    </location>
    <ligand>
        <name>Zn(2+)</name>
        <dbReference type="ChEBI" id="CHEBI:29105"/>
    </ligand>
</feature>
<dbReference type="PIRSF" id="PIRSF000808">
    <property type="entry name" value="GalT"/>
    <property type="match status" value="1"/>
</dbReference>
<dbReference type="EMBL" id="CADCTF010000133">
    <property type="protein sequence ID" value="CAA9262614.1"/>
    <property type="molecule type" value="Genomic_DNA"/>
</dbReference>
<dbReference type="InterPro" id="IPR053177">
    <property type="entry name" value="ADP-glucose_phosphorylase"/>
</dbReference>
<keyword evidence="6" id="KW-0299">Galactose metabolism</keyword>
<sequence>MSQLRLDPLTGRWVVIAADRAERPQPFAGRSLAVEDDPSRPCPFCPGNEEATPPALETYGAEGDWLVRVVPNLYPAFSGNETLSVRNIGPVFTQAPASGIHEVLVFSPDHVRTWAELSDSQAGLVMGAIRDRVEEHSRVRGLRYTQFLANSGREAGASVEHPHGQLLGIPFVPGEIVDEQAGFGRFAGACLLCTTVDAEEDAGHRLVQADDRVAVVAPFWSSSPYEMLVIPRAHEPHLHHAGQEDVTAMGRAVRDALVRLRGAVGDVAYNVVLHCAPFRAPGEFHWHVHLHPTVTTRAGFELGTGVNINVLPPEIAAAELRAVSISA</sequence>
<dbReference type="SUPFAM" id="SSF54197">
    <property type="entry name" value="HIT-like"/>
    <property type="match status" value="2"/>
</dbReference>
<dbReference type="InterPro" id="IPR001937">
    <property type="entry name" value="GalP_UDPtransf1"/>
</dbReference>
<dbReference type="NCBIfam" id="TIGR00209">
    <property type="entry name" value="galT_1"/>
    <property type="match status" value="1"/>
</dbReference>
<protein>
    <recommendedName>
        <fullName evidence="8">Galactose-1-phosphate uridylyltransferase</fullName>
        <ecNumber evidence="8">2.7.7.12</ecNumber>
    </recommendedName>
</protein>
<feature type="domain" description="Galactose-1-phosphate uridyl transferase N-terminal" evidence="12">
    <location>
        <begin position="2"/>
        <end position="173"/>
    </location>
</feature>
<feature type="binding site" evidence="11">
    <location>
        <position position="289"/>
    </location>
    <ligand>
        <name>Fe cation</name>
        <dbReference type="ChEBI" id="CHEBI:24875"/>
    </ligand>
</feature>
<dbReference type="GO" id="GO:0006012">
    <property type="term" value="P:galactose metabolic process"/>
    <property type="evidence" value="ECO:0007669"/>
    <property type="project" value="UniProtKB-UniRule"/>
</dbReference>
<reference evidence="14" key="1">
    <citation type="submission" date="2020-02" db="EMBL/GenBank/DDBJ databases">
        <authorList>
            <person name="Meier V. D."/>
        </authorList>
    </citation>
    <scope>NUCLEOTIDE SEQUENCE</scope>
    <source>
        <strain evidence="14">AVDCRST_MAG50</strain>
    </source>
</reference>
<evidence type="ECO:0000256" key="4">
    <source>
        <dbReference type="ARBA" id="ARBA00022723"/>
    </source>
</evidence>
<feature type="binding site" evidence="11">
    <location>
        <position position="291"/>
    </location>
    <ligand>
        <name>Fe cation</name>
        <dbReference type="ChEBI" id="CHEBI:24875"/>
    </ligand>
</feature>
<dbReference type="UniPathway" id="UPA00214"/>
<feature type="binding site" evidence="11">
    <location>
        <position position="274"/>
    </location>
    <ligand>
        <name>Fe cation</name>
        <dbReference type="ChEBI" id="CHEBI:24875"/>
    </ligand>
</feature>
<accession>A0A6J4IYU2</accession>
<evidence type="ECO:0000313" key="14">
    <source>
        <dbReference type="EMBL" id="CAA9262614.1"/>
    </source>
</evidence>
<evidence type="ECO:0000259" key="12">
    <source>
        <dbReference type="Pfam" id="PF01087"/>
    </source>
</evidence>
<dbReference type="GO" id="GO:0008108">
    <property type="term" value="F:UDP-glucose:hexose-1-phosphate uridylyltransferase activity"/>
    <property type="evidence" value="ECO:0007669"/>
    <property type="project" value="UniProtKB-UniRule"/>
</dbReference>
<keyword evidence="3 14" id="KW-0548">Nucleotidyltransferase</keyword>
<organism evidence="14">
    <name type="scientific">uncultured Acidimicrobiales bacterium</name>
    <dbReference type="NCBI Taxonomy" id="310071"/>
    <lineage>
        <taxon>Bacteria</taxon>
        <taxon>Bacillati</taxon>
        <taxon>Actinomycetota</taxon>
        <taxon>Acidimicrobiia</taxon>
        <taxon>Acidimicrobiales</taxon>
        <taxon>environmental samples</taxon>
    </lineage>
</organism>
<feature type="domain" description="Galactose-1-phosphate uridyl transferase C-terminal" evidence="13">
    <location>
        <begin position="185"/>
        <end position="294"/>
    </location>
</feature>
<evidence type="ECO:0000256" key="11">
    <source>
        <dbReference type="PIRSR" id="PIRSR000808-4"/>
    </source>
</evidence>
<feature type="binding site" evidence="10">
    <location>
        <position position="110"/>
    </location>
    <ligand>
        <name>Zn(2+)</name>
        <dbReference type="ChEBI" id="CHEBI:29105"/>
    </ligand>
</feature>
<dbReference type="InterPro" id="IPR036265">
    <property type="entry name" value="HIT-like_sf"/>
</dbReference>
<keyword evidence="7" id="KW-0119">Carbohydrate metabolism</keyword>
<evidence type="ECO:0000256" key="5">
    <source>
        <dbReference type="ARBA" id="ARBA00022833"/>
    </source>
</evidence>
<name>A0A6J4IYU2_9ACTN</name>
<evidence type="ECO:0000256" key="7">
    <source>
        <dbReference type="ARBA" id="ARBA00023277"/>
    </source>
</evidence>
<comment type="cofactor">
    <cofactor evidence="10">
        <name>Zn(2+)</name>
        <dbReference type="ChEBI" id="CHEBI:29105"/>
    </cofactor>
    <text evidence="10">Binds 1 zinc ion per subunit.</text>
</comment>
<evidence type="ECO:0000256" key="1">
    <source>
        <dbReference type="ARBA" id="ARBA00010951"/>
    </source>
</evidence>
<evidence type="ECO:0000256" key="3">
    <source>
        <dbReference type="ARBA" id="ARBA00022695"/>
    </source>
</evidence>
<evidence type="ECO:0000256" key="9">
    <source>
        <dbReference type="PIRSR" id="PIRSR000808-1"/>
    </source>
</evidence>